<dbReference type="SUPFAM" id="SSF48371">
    <property type="entry name" value="ARM repeat"/>
    <property type="match status" value="1"/>
</dbReference>
<dbReference type="EMBL" id="GL945429">
    <property type="protein sequence ID" value="EGO29543.1"/>
    <property type="molecule type" value="Genomic_DNA"/>
</dbReference>
<dbReference type="InterPro" id="IPR016024">
    <property type="entry name" value="ARM-type_fold"/>
</dbReference>
<dbReference type="RefSeq" id="XP_007313785.1">
    <property type="nucleotide sequence ID" value="XM_007313723.1"/>
</dbReference>
<dbReference type="Proteomes" id="UP000008064">
    <property type="component" value="Unassembled WGS sequence"/>
</dbReference>
<dbReference type="HOGENOM" id="CLU_940618_0_0_1"/>
<reference evidence="2" key="1">
    <citation type="submission" date="2011-04" db="EMBL/GenBank/DDBJ databases">
        <title>Evolution of plant cell wall degrading machinery underlies the functional diversity of forest fungi.</title>
        <authorList>
            <consortium name="US DOE Joint Genome Institute (JGI-PGF)"/>
            <person name="Eastwood D.C."/>
            <person name="Floudas D."/>
            <person name="Binder M."/>
            <person name="Majcherczyk A."/>
            <person name="Schneider P."/>
            <person name="Aerts A."/>
            <person name="Asiegbu F.O."/>
            <person name="Baker S.E."/>
            <person name="Barry K."/>
            <person name="Bendiksby M."/>
            <person name="Blumentritt M."/>
            <person name="Coutinho P.M."/>
            <person name="Cullen D."/>
            <person name="Cullen D."/>
            <person name="Gathman A."/>
            <person name="Goodell B."/>
            <person name="Henrissat B."/>
            <person name="Ihrmark K."/>
            <person name="Kauserud H."/>
            <person name="Kohler A."/>
            <person name="LaButti K."/>
            <person name="Lapidus A."/>
            <person name="Lavin J.L."/>
            <person name="Lee Y.-H."/>
            <person name="Lindquist E."/>
            <person name="Lilly W."/>
            <person name="Lucas S."/>
            <person name="Morin E."/>
            <person name="Murat C."/>
            <person name="Oguiza J.A."/>
            <person name="Park J."/>
            <person name="Pisabarro A.G."/>
            <person name="Riley R."/>
            <person name="Rosling A."/>
            <person name="Salamov A."/>
            <person name="Schmidt O."/>
            <person name="Schmutz J."/>
            <person name="Skrede I."/>
            <person name="Stenlid J."/>
            <person name="Wiebenga A."/>
            <person name="Xie X."/>
            <person name="Kues U."/>
            <person name="Hibbett D.S."/>
            <person name="Hoffmeister D."/>
            <person name="Hogberg N."/>
            <person name="Martin F."/>
            <person name="Grigoriev I.V."/>
            <person name="Watkinson S.C."/>
        </authorList>
    </citation>
    <scope>NUCLEOTIDE SEQUENCE</scope>
    <source>
        <strain evidence="2">S7.9</strain>
    </source>
</reference>
<dbReference type="InterPro" id="IPR011989">
    <property type="entry name" value="ARM-like"/>
</dbReference>
<dbReference type="KEGG" id="sla:SERLADRAFT_457426"/>
<dbReference type="Gene3D" id="1.25.10.10">
    <property type="entry name" value="Leucine-rich Repeat Variant"/>
    <property type="match status" value="1"/>
</dbReference>
<feature type="transmembrane region" description="Helical" evidence="1">
    <location>
        <begin position="265"/>
        <end position="289"/>
    </location>
</feature>
<gene>
    <name evidence="2" type="ORF">SERLADRAFT_457426</name>
</gene>
<dbReference type="AlphaFoldDB" id="F8NJ59"/>
<name>F8NJ59_SERL9</name>
<dbReference type="GeneID" id="18817525"/>
<keyword evidence="1" id="KW-1133">Transmembrane helix</keyword>
<proteinExistence type="predicted"/>
<keyword evidence="1" id="KW-0472">Membrane</keyword>
<accession>F8NJ59</accession>
<keyword evidence="1" id="KW-0812">Transmembrane</keyword>
<protein>
    <submittedName>
        <fullName evidence="2">Uncharacterized protein</fullName>
    </submittedName>
</protein>
<evidence type="ECO:0000313" key="2">
    <source>
        <dbReference type="EMBL" id="EGO29543.1"/>
    </source>
</evidence>
<sequence>MVKKLQSKDDSPFIAHSLSLFAVHEAFRDNMIQCKAPSALVEMMTRRYFHNSTQGMRGISTLESLIEHDDLRHALFEAKAIEKLIEMLKTAKTKTVTAGADYLFVFAKHYDSAEKMIDQGILSLLVQALGKTDRTVQLSSARVLGMLGMYDDIRQTLIRDHGANLFTMLRGILGDIQVLGAAAAFRALSQYENIRNTVTESVAFSYIAEQYARKNDGVVLKHPQLSRGEILKSNDLIMSMDNVANHDEDLALVASSVKTRSTLKLVAAIAGLFYCCPCLCCYLIGGWALDEDFFDT</sequence>
<organism>
    <name type="scientific">Serpula lacrymans var. lacrymans (strain S7.9)</name>
    <name type="common">Dry rot fungus</name>
    <dbReference type="NCBI Taxonomy" id="578457"/>
    <lineage>
        <taxon>Eukaryota</taxon>
        <taxon>Fungi</taxon>
        <taxon>Dikarya</taxon>
        <taxon>Basidiomycota</taxon>
        <taxon>Agaricomycotina</taxon>
        <taxon>Agaricomycetes</taxon>
        <taxon>Agaricomycetidae</taxon>
        <taxon>Boletales</taxon>
        <taxon>Coniophorineae</taxon>
        <taxon>Serpulaceae</taxon>
        <taxon>Serpula</taxon>
    </lineage>
</organism>
<evidence type="ECO:0000256" key="1">
    <source>
        <dbReference type="SAM" id="Phobius"/>
    </source>
</evidence>